<keyword evidence="2" id="KW-1185">Reference proteome</keyword>
<evidence type="ECO:0000313" key="2">
    <source>
        <dbReference type="Proteomes" id="UP001244427"/>
    </source>
</evidence>
<dbReference type="EMBL" id="JAUSXV010000001">
    <property type="protein sequence ID" value="MDQ0648930.1"/>
    <property type="molecule type" value="Genomic_DNA"/>
</dbReference>
<protein>
    <submittedName>
        <fullName evidence="1">Uncharacterized protein</fullName>
    </submittedName>
</protein>
<evidence type="ECO:0000313" key="1">
    <source>
        <dbReference type="EMBL" id="MDQ0648930.1"/>
    </source>
</evidence>
<accession>A0AAW8EZJ3</accession>
<name>A0AAW8EZJ3_9MICO</name>
<proteinExistence type="predicted"/>
<gene>
    <name evidence="1" type="ORF">QFZ53_003126</name>
</gene>
<organism evidence="1 2">
    <name type="scientific">Microbacterium natoriense</name>
    <dbReference type="NCBI Taxonomy" id="284570"/>
    <lineage>
        <taxon>Bacteria</taxon>
        <taxon>Bacillati</taxon>
        <taxon>Actinomycetota</taxon>
        <taxon>Actinomycetes</taxon>
        <taxon>Micrococcales</taxon>
        <taxon>Microbacteriaceae</taxon>
        <taxon>Microbacterium</taxon>
    </lineage>
</organism>
<dbReference type="Proteomes" id="UP001244427">
    <property type="component" value="Unassembled WGS sequence"/>
</dbReference>
<sequence length="286" mass="31707">MTSPIRIHVDRDSVAMGDDVQSHAHEIFVAEGTPLSAVLDRASPEIRASGWSWVAVVGDRTAAVWSVDHGVRMLVDDIPVTTEIDVLFRYFVQIDPEWLYARLRAGAPPDRYDLEREYAPLARERRERELRRRERESDDRYLSPEFVRAATGLGAVVDLHADTVCRFEFRDELWSVQRSDTMTLVFRGGGAPVASLRPTAFGECWIIAALAAEVRASLGLPRFPEFEAHPAPELHAMSGSRTGPVRWAVTGPLTAQVTGDDGLGCFRIAVGRSITEIIDLMLPTAG</sequence>
<dbReference type="RefSeq" id="WP_307298057.1">
    <property type="nucleotide sequence ID" value="NZ_JAUSXV010000001.1"/>
</dbReference>
<dbReference type="AlphaFoldDB" id="A0AAW8EZJ3"/>
<comment type="caution">
    <text evidence="1">The sequence shown here is derived from an EMBL/GenBank/DDBJ whole genome shotgun (WGS) entry which is preliminary data.</text>
</comment>
<reference evidence="1 2" key="1">
    <citation type="submission" date="2023-07" db="EMBL/GenBank/DDBJ databases">
        <title>Comparative genomics of wheat-associated soil bacteria to identify genetic determinants of phenazine resistance.</title>
        <authorList>
            <person name="Mouncey N."/>
        </authorList>
    </citation>
    <scope>NUCLEOTIDE SEQUENCE [LARGE SCALE GENOMIC DNA]</scope>
    <source>
        <strain evidence="1 2">W4I9-1</strain>
    </source>
</reference>